<keyword evidence="15" id="KW-1185">Reference proteome</keyword>
<keyword evidence="4" id="KW-0547">Nucleotide-binding</keyword>
<evidence type="ECO:0000256" key="7">
    <source>
        <dbReference type="ARBA" id="ARBA00023027"/>
    </source>
</evidence>
<dbReference type="FunFam" id="3.40.50.720:FF:000188">
    <property type="entry name" value="NAD(P) transhydrogenase alpha subunit 1"/>
    <property type="match status" value="1"/>
</dbReference>
<dbReference type="RefSeq" id="WP_072659485.1">
    <property type="nucleotide sequence ID" value="NZ_BDFD01000008.1"/>
</dbReference>
<dbReference type="SUPFAM" id="SSF52283">
    <property type="entry name" value="Formate/glycerate dehydrogenase catalytic domain-like"/>
    <property type="match status" value="1"/>
</dbReference>
<evidence type="ECO:0000256" key="4">
    <source>
        <dbReference type="ARBA" id="ARBA00022741"/>
    </source>
</evidence>
<dbReference type="STRING" id="1921010.MMIC_P1121"/>
<keyword evidence="5" id="KW-0521">NADP</keyword>
<comment type="catalytic activity">
    <reaction evidence="8">
        <text>NAD(+) + NADPH + H(+)(in) = NADH + NADP(+) + H(+)(out)</text>
        <dbReference type="Rhea" id="RHEA:47992"/>
        <dbReference type="ChEBI" id="CHEBI:15378"/>
        <dbReference type="ChEBI" id="CHEBI:57540"/>
        <dbReference type="ChEBI" id="CHEBI:57783"/>
        <dbReference type="ChEBI" id="CHEBI:57945"/>
        <dbReference type="ChEBI" id="CHEBI:58349"/>
        <dbReference type="EC" id="7.1.1.1"/>
    </reaction>
</comment>
<evidence type="ECO:0000313" key="15">
    <source>
        <dbReference type="Proteomes" id="UP000231632"/>
    </source>
</evidence>
<dbReference type="InterPro" id="IPR008143">
    <property type="entry name" value="Ala_DH/PNT_CS2"/>
</dbReference>
<feature type="domain" description="Alanine dehydrogenase/pyridine nucleotide transhydrogenase NAD(H)-binding" evidence="12">
    <location>
        <begin position="147"/>
        <end position="311"/>
    </location>
</feature>
<evidence type="ECO:0000256" key="8">
    <source>
        <dbReference type="ARBA" id="ARBA00048202"/>
    </source>
</evidence>
<proteinExistence type="inferred from homology"/>
<feature type="domain" description="Alanine dehydrogenase/pyridine nucleotide transhydrogenase N-terminal" evidence="13">
    <location>
        <begin position="4"/>
        <end position="138"/>
    </location>
</feature>
<reference evidence="14 15" key="1">
    <citation type="journal article" date="2017" name="Arch. Microbiol.">
        <title>Mariprofundus micogutta sp. nov., a novel iron-oxidizing zetaproteobacterium isolated from a deep-sea hydrothermal field at the Bayonnaise knoll of the Izu-Ogasawara arc, and a description of Mariprofundales ord. nov. and Zetaproteobacteria classis nov.</title>
        <authorList>
            <person name="Makita H."/>
            <person name="Tanaka E."/>
            <person name="Mitsunobu S."/>
            <person name="Miyazaki M."/>
            <person name="Nunoura T."/>
            <person name="Uematsu K."/>
            <person name="Takaki Y."/>
            <person name="Nishi S."/>
            <person name="Shimamura S."/>
            <person name="Takai K."/>
        </authorList>
    </citation>
    <scope>NUCLEOTIDE SEQUENCE [LARGE SCALE GENOMIC DNA]</scope>
    <source>
        <strain evidence="14 15">ET2</strain>
    </source>
</reference>
<dbReference type="AlphaFoldDB" id="A0A1L8CMV6"/>
<evidence type="ECO:0000313" key="14">
    <source>
        <dbReference type="EMBL" id="GAV20159.1"/>
    </source>
</evidence>
<keyword evidence="7" id="KW-0520">NAD</keyword>
<dbReference type="SUPFAM" id="SSF51735">
    <property type="entry name" value="NAD(P)-binding Rossmann-fold domains"/>
    <property type="match status" value="1"/>
</dbReference>
<dbReference type="GO" id="GO:0016491">
    <property type="term" value="F:oxidoreductase activity"/>
    <property type="evidence" value="ECO:0007669"/>
    <property type="project" value="UniProtKB-KW"/>
</dbReference>
<evidence type="ECO:0000259" key="12">
    <source>
        <dbReference type="SMART" id="SM01002"/>
    </source>
</evidence>
<evidence type="ECO:0000256" key="2">
    <source>
        <dbReference type="ARBA" id="ARBA00005689"/>
    </source>
</evidence>
<evidence type="ECO:0000256" key="6">
    <source>
        <dbReference type="ARBA" id="ARBA00022967"/>
    </source>
</evidence>
<comment type="caution">
    <text evidence="14">The sequence shown here is derived from an EMBL/GenBank/DDBJ whole genome shotgun (WGS) entry which is preliminary data.</text>
</comment>
<dbReference type="Proteomes" id="UP000231632">
    <property type="component" value="Unassembled WGS sequence"/>
</dbReference>
<dbReference type="GO" id="GO:0008750">
    <property type="term" value="F:proton-translocating NAD(P)+ transhydrogenase activity"/>
    <property type="evidence" value="ECO:0007669"/>
    <property type="project" value="UniProtKB-EC"/>
</dbReference>
<dbReference type="EMBL" id="BDFD01000008">
    <property type="protein sequence ID" value="GAV20159.1"/>
    <property type="molecule type" value="Genomic_DNA"/>
</dbReference>
<evidence type="ECO:0000256" key="9">
    <source>
        <dbReference type="ARBA" id="ARBA00071353"/>
    </source>
</evidence>
<dbReference type="GO" id="GO:0006740">
    <property type="term" value="P:NADPH regeneration"/>
    <property type="evidence" value="ECO:0007669"/>
    <property type="project" value="TreeGrafter"/>
</dbReference>
<dbReference type="GO" id="GO:0005886">
    <property type="term" value="C:plasma membrane"/>
    <property type="evidence" value="ECO:0007669"/>
    <property type="project" value="TreeGrafter"/>
</dbReference>
<dbReference type="GO" id="GO:0050661">
    <property type="term" value="F:NADP binding"/>
    <property type="evidence" value="ECO:0007669"/>
    <property type="project" value="TreeGrafter"/>
</dbReference>
<dbReference type="Pfam" id="PF05222">
    <property type="entry name" value="AlaDh_PNT_N"/>
    <property type="match status" value="1"/>
</dbReference>
<evidence type="ECO:0000256" key="11">
    <source>
        <dbReference type="ARBA" id="ARBA00084087"/>
    </source>
</evidence>
<evidence type="ECO:0000256" key="5">
    <source>
        <dbReference type="ARBA" id="ARBA00022857"/>
    </source>
</evidence>
<dbReference type="NCBIfam" id="NF006942">
    <property type="entry name" value="PRK09424.1"/>
    <property type="match status" value="1"/>
</dbReference>
<dbReference type="CDD" id="cd05304">
    <property type="entry name" value="Rubrum_tdh"/>
    <property type="match status" value="1"/>
</dbReference>
<evidence type="ECO:0000256" key="10">
    <source>
        <dbReference type="ARBA" id="ARBA00076996"/>
    </source>
</evidence>
<comment type="function">
    <text evidence="1">The transhydrogenation between NADH and NADP is coupled to respiration and ATP hydrolysis and functions as a proton pump across the membrane.</text>
</comment>
<dbReference type="PROSITE" id="PS00837">
    <property type="entry name" value="ALADH_PNT_2"/>
    <property type="match status" value="1"/>
</dbReference>
<protein>
    <recommendedName>
        <fullName evidence="9">NAD(P) transhydrogenase subunit alpha part 1</fullName>
        <ecNumber evidence="3">7.1.1.1</ecNumber>
    </recommendedName>
    <alternativeName>
        <fullName evidence="11">Nicotinamide nucleotide transhydrogenase subunit alpha 1</fullName>
    </alternativeName>
    <alternativeName>
        <fullName evidence="10">Pyridine nucleotide transhydrogenase subunit alpha 1</fullName>
    </alternativeName>
</protein>
<dbReference type="OrthoDB" id="9804592at2"/>
<dbReference type="InterPro" id="IPR036291">
    <property type="entry name" value="NAD(P)-bd_dom_sf"/>
</dbReference>
<name>A0A1L8CMV6_9PROT</name>
<comment type="similarity">
    <text evidence="2">Belongs to the AlaDH/PNT family.</text>
</comment>
<dbReference type="InterPro" id="IPR007886">
    <property type="entry name" value="AlaDH/PNT_N"/>
</dbReference>
<dbReference type="SMART" id="SM01002">
    <property type="entry name" value="AlaDh_PNT_C"/>
    <property type="match status" value="1"/>
</dbReference>
<sequence>MLIAVPAETQLLEKRVAATPETVGKFITAGCDVVIERGAGLAASYPDEMYGDKGAKFADDFAATCADADLVLKVRPLNEAEIGVVKQGATVASLAAPFGNPLLQQYADAGISYFCMEMVPRISRAQSMDVLSSQANIAGYKAVLLAMEHYQRFFPMLMTAAGTVQPAKVLVMGAGVAGLQSIATARRMGANVEVFDVRAAAKEQVESLGARFVEVEADEDAEDAGGYAKEMDDDYKRRQAELIANHAAKSDIVITTALIPGRPAPVLITEDMVKAMKPGSVIVDLAVEMGGNCPLSELDQVVVKHGVTLVGVANVPSLMATDASALYARNLLNFISPMLDKESGGLNINMEDEVIESSLLCQDGQFLKPQLLNQGEKS</sequence>
<dbReference type="Gene3D" id="3.40.50.720">
    <property type="entry name" value="NAD(P)-binding Rossmann-like Domain"/>
    <property type="match status" value="2"/>
</dbReference>
<evidence type="ECO:0000256" key="3">
    <source>
        <dbReference type="ARBA" id="ARBA00012943"/>
    </source>
</evidence>
<keyword evidence="14" id="KW-0560">Oxidoreductase</keyword>
<dbReference type="EC" id="7.1.1.1" evidence="3"/>
<dbReference type="SMART" id="SM01003">
    <property type="entry name" value="AlaDh_PNT_N"/>
    <property type="match status" value="1"/>
</dbReference>
<keyword evidence="6" id="KW-1278">Translocase</keyword>
<gene>
    <name evidence="14" type="ORF">MMIC_P1121</name>
</gene>
<evidence type="ECO:0000256" key="1">
    <source>
        <dbReference type="ARBA" id="ARBA00003943"/>
    </source>
</evidence>
<dbReference type="PANTHER" id="PTHR10160">
    <property type="entry name" value="NAD(P) TRANSHYDROGENASE"/>
    <property type="match status" value="1"/>
</dbReference>
<evidence type="ECO:0000259" key="13">
    <source>
        <dbReference type="SMART" id="SM01003"/>
    </source>
</evidence>
<dbReference type="InterPro" id="IPR007698">
    <property type="entry name" value="AlaDH/PNT_NAD(H)-bd"/>
</dbReference>
<dbReference type="PANTHER" id="PTHR10160:SF19">
    <property type="entry name" value="PROTON-TRANSLOCATING NAD(P)(+) TRANSHYDROGENASE"/>
    <property type="match status" value="1"/>
</dbReference>
<organism evidence="14 15">
    <name type="scientific">Mariprofundus micogutta</name>
    <dbReference type="NCBI Taxonomy" id="1921010"/>
    <lineage>
        <taxon>Bacteria</taxon>
        <taxon>Pseudomonadati</taxon>
        <taxon>Pseudomonadota</taxon>
        <taxon>Candidatius Mariprofundia</taxon>
        <taxon>Mariprofundales</taxon>
        <taxon>Mariprofundaceae</taxon>
        <taxon>Mariprofundus</taxon>
    </lineage>
</organism>
<dbReference type="Pfam" id="PF01262">
    <property type="entry name" value="AlaDh_PNT_C"/>
    <property type="match status" value="1"/>
</dbReference>
<accession>A0A1L8CMV6</accession>